<feature type="region of interest" description="Disordered" evidence="1">
    <location>
        <begin position="268"/>
        <end position="289"/>
    </location>
</feature>
<accession>A0A8K0TQ27</accession>
<evidence type="ECO:0000313" key="3">
    <source>
        <dbReference type="EMBL" id="KAH7374550.1"/>
    </source>
</evidence>
<protein>
    <submittedName>
        <fullName evidence="3">Calcineurin-like phosphoesterase</fullName>
    </submittedName>
</protein>
<gene>
    <name evidence="3" type="ORF">B0T11DRAFT_268790</name>
</gene>
<dbReference type="InterPro" id="IPR004843">
    <property type="entry name" value="Calcineurin-like_PHP"/>
</dbReference>
<comment type="caution">
    <text evidence="3">The sequence shown here is derived from an EMBL/GenBank/DDBJ whole genome shotgun (WGS) entry which is preliminary data.</text>
</comment>
<feature type="compositionally biased region" description="Basic and acidic residues" evidence="1">
    <location>
        <begin position="268"/>
        <end position="280"/>
    </location>
</feature>
<name>A0A8K0TQ27_9PEZI</name>
<dbReference type="Pfam" id="PF00149">
    <property type="entry name" value="Metallophos"/>
    <property type="match status" value="1"/>
</dbReference>
<sequence>MDLSKALRRVIGTPRPRVQVLSDLHLEVWQQYTSFANSFPATAPFLVLAGDVGRVIDHDDYLKFLQAQTSRYEKVFLVLGNHEFYDLDYNSTVAQAKSLVQEPSLGGKVVLLHRSRWDDPDSDLTILGCTLWSAIPEDIFDVVRAKVKDYQRINGWTPQHHNAAHAKDVTWLKEQVSQATAEKRRIMVVTHHAPCIKGASHPKYENNPWTPAFATDLLCQGTWGAVRVWIFGHTHFSTEFVRNGTRVVSNQRGYSVTEASSAAIQEKEAEKEKENGKGRAFDASLAISV</sequence>
<evidence type="ECO:0000256" key="1">
    <source>
        <dbReference type="SAM" id="MobiDB-lite"/>
    </source>
</evidence>
<dbReference type="Proteomes" id="UP000813385">
    <property type="component" value="Unassembled WGS sequence"/>
</dbReference>
<dbReference type="EMBL" id="JAGPXD010000001">
    <property type="protein sequence ID" value="KAH7374550.1"/>
    <property type="molecule type" value="Genomic_DNA"/>
</dbReference>
<dbReference type="PANTHER" id="PTHR37844:SF2">
    <property type="entry name" value="SER_THR PROTEIN PHOSPHATASE SUPERFAMILY (AFU_ORTHOLOGUE AFUA_1G14840)"/>
    <property type="match status" value="1"/>
</dbReference>
<dbReference type="GO" id="GO:0016787">
    <property type="term" value="F:hydrolase activity"/>
    <property type="evidence" value="ECO:0007669"/>
    <property type="project" value="InterPro"/>
</dbReference>
<dbReference type="SUPFAM" id="SSF56300">
    <property type="entry name" value="Metallo-dependent phosphatases"/>
    <property type="match status" value="1"/>
</dbReference>
<evidence type="ECO:0000313" key="4">
    <source>
        <dbReference type="Proteomes" id="UP000813385"/>
    </source>
</evidence>
<dbReference type="InterPro" id="IPR029052">
    <property type="entry name" value="Metallo-depent_PP-like"/>
</dbReference>
<dbReference type="Gene3D" id="3.60.21.10">
    <property type="match status" value="1"/>
</dbReference>
<evidence type="ECO:0000259" key="2">
    <source>
        <dbReference type="Pfam" id="PF00149"/>
    </source>
</evidence>
<dbReference type="AlphaFoldDB" id="A0A8K0TQ27"/>
<feature type="domain" description="Calcineurin-like phosphoesterase" evidence="2">
    <location>
        <begin position="17"/>
        <end position="235"/>
    </location>
</feature>
<reference evidence="3" key="1">
    <citation type="journal article" date="2021" name="Nat. Commun.">
        <title>Genetic determinants of endophytism in the Arabidopsis root mycobiome.</title>
        <authorList>
            <person name="Mesny F."/>
            <person name="Miyauchi S."/>
            <person name="Thiergart T."/>
            <person name="Pickel B."/>
            <person name="Atanasova L."/>
            <person name="Karlsson M."/>
            <person name="Huettel B."/>
            <person name="Barry K.W."/>
            <person name="Haridas S."/>
            <person name="Chen C."/>
            <person name="Bauer D."/>
            <person name="Andreopoulos W."/>
            <person name="Pangilinan J."/>
            <person name="LaButti K."/>
            <person name="Riley R."/>
            <person name="Lipzen A."/>
            <person name="Clum A."/>
            <person name="Drula E."/>
            <person name="Henrissat B."/>
            <person name="Kohler A."/>
            <person name="Grigoriev I.V."/>
            <person name="Martin F.M."/>
            <person name="Hacquard S."/>
        </authorList>
    </citation>
    <scope>NUCLEOTIDE SEQUENCE</scope>
    <source>
        <strain evidence="3">MPI-CAGE-AT-0016</strain>
    </source>
</reference>
<keyword evidence="4" id="KW-1185">Reference proteome</keyword>
<proteinExistence type="predicted"/>
<dbReference type="OrthoDB" id="550558at2759"/>
<dbReference type="PANTHER" id="PTHR37844">
    <property type="entry name" value="SER/THR PROTEIN PHOSPHATASE SUPERFAMILY (AFU_ORTHOLOGUE AFUA_1G14840)"/>
    <property type="match status" value="1"/>
</dbReference>
<organism evidence="3 4">
    <name type="scientific">Plectosphaerella cucumerina</name>
    <dbReference type="NCBI Taxonomy" id="40658"/>
    <lineage>
        <taxon>Eukaryota</taxon>
        <taxon>Fungi</taxon>
        <taxon>Dikarya</taxon>
        <taxon>Ascomycota</taxon>
        <taxon>Pezizomycotina</taxon>
        <taxon>Sordariomycetes</taxon>
        <taxon>Hypocreomycetidae</taxon>
        <taxon>Glomerellales</taxon>
        <taxon>Plectosphaerellaceae</taxon>
        <taxon>Plectosphaerella</taxon>
    </lineage>
</organism>